<dbReference type="GO" id="GO:0022857">
    <property type="term" value="F:transmembrane transporter activity"/>
    <property type="evidence" value="ECO:0007669"/>
    <property type="project" value="InterPro"/>
</dbReference>
<dbReference type="AlphaFoldDB" id="A0A1I5LI10"/>
<sequence>MSFAAFLRRNAPFLAVGVLMTFCSSFGQTFFISVFAGAIRDEFALSHGTWGAIYSAGTTASAVAMVWAGLLTDHFRVRVLGAVVLVALASASLLMAAVPAAWLLPVAIFFLRFFGQGMSGLIAMVAMARWFVATRGRALSVATLGVATGEAFLPLAFVALLGPFDWRALWVVAAIVPLALVPLLIPLLRLERTPQSAAAETQAVGMLGEQWTRVRMLRHWLFWFIVPALLAPAAFSTAFFFQQVHLAETKGWEHMGLVALFPVFTSASILSMLGSGAVIDRIGTVRLMPLYQLPMAAGFVLMSQAGTLGTAAIAMALMGLSQGANQTVPNAFWAEFYGTRYLGGIKSLAAAAMVLGTAIGPGLTGALIDKGIVFENQMIGIAVYFVSAAVLVGTGIARARPLLSAATEVNVVRP</sequence>
<dbReference type="PROSITE" id="PS50850">
    <property type="entry name" value="MFS"/>
    <property type="match status" value="1"/>
</dbReference>
<gene>
    <name evidence="6" type="ORF">SAMN04488047_101663</name>
</gene>
<feature type="transmembrane region" description="Helical" evidence="4">
    <location>
        <begin position="109"/>
        <end position="132"/>
    </location>
</feature>
<dbReference type="InterPro" id="IPR020846">
    <property type="entry name" value="MFS_dom"/>
</dbReference>
<keyword evidence="2 4" id="KW-1133">Transmembrane helix</keyword>
<evidence type="ECO:0000256" key="1">
    <source>
        <dbReference type="ARBA" id="ARBA00022692"/>
    </source>
</evidence>
<evidence type="ECO:0000259" key="5">
    <source>
        <dbReference type="PROSITE" id="PS50850"/>
    </source>
</evidence>
<feature type="transmembrane region" description="Helical" evidence="4">
    <location>
        <begin position="12"/>
        <end position="39"/>
    </location>
</feature>
<feature type="transmembrane region" description="Helical" evidence="4">
    <location>
        <begin position="220"/>
        <end position="242"/>
    </location>
</feature>
<evidence type="ECO:0000313" key="6">
    <source>
        <dbReference type="EMBL" id="SFO96950.1"/>
    </source>
</evidence>
<proteinExistence type="predicted"/>
<dbReference type="STRING" id="441119.SAMN04488047_101663"/>
<keyword evidence="1 4" id="KW-0812">Transmembrane</keyword>
<dbReference type="InterPro" id="IPR050327">
    <property type="entry name" value="Proton-linked_MCT"/>
</dbReference>
<name>A0A1I5LI10_9RHOB</name>
<feature type="transmembrane region" description="Helical" evidence="4">
    <location>
        <begin position="168"/>
        <end position="188"/>
    </location>
</feature>
<keyword evidence="3 4" id="KW-0472">Membrane</keyword>
<reference evidence="6 7" key="1">
    <citation type="submission" date="2016-10" db="EMBL/GenBank/DDBJ databases">
        <authorList>
            <person name="de Groot N.N."/>
        </authorList>
    </citation>
    <scope>NUCLEOTIDE SEQUENCE [LARGE SCALE GENOMIC DNA]</scope>
    <source>
        <strain evidence="6 7">DSM 19547</strain>
    </source>
</reference>
<dbReference type="Proteomes" id="UP000199356">
    <property type="component" value="Unassembled WGS sequence"/>
</dbReference>
<dbReference type="PANTHER" id="PTHR11360:SF308">
    <property type="entry name" value="BLL3089 PROTEIN"/>
    <property type="match status" value="1"/>
</dbReference>
<dbReference type="SUPFAM" id="SSF103473">
    <property type="entry name" value="MFS general substrate transporter"/>
    <property type="match status" value="1"/>
</dbReference>
<keyword evidence="7" id="KW-1185">Reference proteome</keyword>
<dbReference type="PANTHER" id="PTHR11360">
    <property type="entry name" value="MONOCARBOXYLATE TRANSPORTER"/>
    <property type="match status" value="1"/>
</dbReference>
<dbReference type="InterPro" id="IPR036259">
    <property type="entry name" value="MFS_trans_sf"/>
</dbReference>
<evidence type="ECO:0000256" key="4">
    <source>
        <dbReference type="SAM" id="Phobius"/>
    </source>
</evidence>
<feature type="transmembrane region" description="Helical" evidence="4">
    <location>
        <begin position="139"/>
        <end position="162"/>
    </location>
</feature>
<feature type="transmembrane region" description="Helical" evidence="4">
    <location>
        <begin position="79"/>
        <end position="103"/>
    </location>
</feature>
<protein>
    <submittedName>
        <fullName evidence="6">Major Facilitator Superfamily protein</fullName>
    </submittedName>
</protein>
<feature type="transmembrane region" description="Helical" evidence="4">
    <location>
        <begin position="379"/>
        <end position="397"/>
    </location>
</feature>
<dbReference type="RefSeq" id="WP_093417553.1">
    <property type="nucleotide sequence ID" value="NZ_FOXA01000001.1"/>
</dbReference>
<dbReference type="EMBL" id="FOXA01000001">
    <property type="protein sequence ID" value="SFO96950.1"/>
    <property type="molecule type" value="Genomic_DNA"/>
</dbReference>
<evidence type="ECO:0000256" key="2">
    <source>
        <dbReference type="ARBA" id="ARBA00022989"/>
    </source>
</evidence>
<feature type="transmembrane region" description="Helical" evidence="4">
    <location>
        <begin position="299"/>
        <end position="321"/>
    </location>
</feature>
<accession>A0A1I5LI10</accession>
<feature type="transmembrane region" description="Helical" evidence="4">
    <location>
        <begin position="341"/>
        <end position="367"/>
    </location>
</feature>
<dbReference type="InterPro" id="IPR011701">
    <property type="entry name" value="MFS"/>
</dbReference>
<dbReference type="Gene3D" id="1.20.1250.20">
    <property type="entry name" value="MFS general substrate transporter like domains"/>
    <property type="match status" value="1"/>
</dbReference>
<evidence type="ECO:0000256" key="3">
    <source>
        <dbReference type="ARBA" id="ARBA00023136"/>
    </source>
</evidence>
<dbReference type="Pfam" id="PF07690">
    <property type="entry name" value="MFS_1"/>
    <property type="match status" value="1"/>
</dbReference>
<feature type="transmembrane region" description="Helical" evidence="4">
    <location>
        <begin position="254"/>
        <end position="279"/>
    </location>
</feature>
<dbReference type="OrthoDB" id="1404228at2"/>
<evidence type="ECO:0000313" key="7">
    <source>
        <dbReference type="Proteomes" id="UP000199356"/>
    </source>
</evidence>
<organism evidence="6 7">
    <name type="scientific">Tranquillimonas alkanivorans</name>
    <dbReference type="NCBI Taxonomy" id="441119"/>
    <lineage>
        <taxon>Bacteria</taxon>
        <taxon>Pseudomonadati</taxon>
        <taxon>Pseudomonadota</taxon>
        <taxon>Alphaproteobacteria</taxon>
        <taxon>Rhodobacterales</taxon>
        <taxon>Roseobacteraceae</taxon>
        <taxon>Tranquillimonas</taxon>
    </lineage>
</organism>
<feature type="domain" description="Major facilitator superfamily (MFS) profile" evidence="5">
    <location>
        <begin position="13"/>
        <end position="400"/>
    </location>
</feature>
<feature type="transmembrane region" description="Helical" evidence="4">
    <location>
        <begin position="51"/>
        <end position="72"/>
    </location>
</feature>